<dbReference type="GO" id="GO:0000978">
    <property type="term" value="F:RNA polymerase II cis-regulatory region sequence-specific DNA binding"/>
    <property type="evidence" value="ECO:0007669"/>
    <property type="project" value="TreeGrafter"/>
</dbReference>
<feature type="region of interest" description="Disordered" evidence="6">
    <location>
        <begin position="262"/>
        <end position="289"/>
    </location>
</feature>
<evidence type="ECO:0000256" key="6">
    <source>
        <dbReference type="SAM" id="MobiDB-lite"/>
    </source>
</evidence>
<dbReference type="Gene3D" id="1.10.10.60">
    <property type="entry name" value="Homeodomain-like"/>
    <property type="match status" value="2"/>
</dbReference>
<keyword evidence="3" id="KW-0804">Transcription</keyword>
<feature type="domain" description="Myb-like" evidence="7">
    <location>
        <begin position="162"/>
        <end position="213"/>
    </location>
</feature>
<evidence type="ECO:0000256" key="4">
    <source>
        <dbReference type="ARBA" id="ARBA00023125"/>
    </source>
</evidence>
<evidence type="ECO:0000313" key="9">
    <source>
        <dbReference type="EMBL" id="KAF3439558.1"/>
    </source>
</evidence>
<dbReference type="GO" id="GO:0005634">
    <property type="term" value="C:nucleus"/>
    <property type="evidence" value="ECO:0007669"/>
    <property type="project" value="UniProtKB-SubCell"/>
</dbReference>
<name>A0A8K0GW04_9ROSA</name>
<keyword evidence="2" id="KW-0677">Repeat</keyword>
<comment type="subcellular location">
    <subcellularLocation>
        <location evidence="1">Nucleus</location>
    </subcellularLocation>
</comment>
<dbReference type="PROSITE" id="PS50090">
    <property type="entry name" value="MYB_LIKE"/>
    <property type="match status" value="2"/>
</dbReference>
<dbReference type="SUPFAM" id="SSF46689">
    <property type="entry name" value="Homeodomain-like"/>
    <property type="match status" value="1"/>
</dbReference>
<sequence>MAATGGGPGGGGGGEVSGSSFHAYKHLHNQSPFYRPGPPLTAIDRFLCGQTHLSHQQYPQNDTNNNQTVHGANGFCNFRLSGGAICGEENSWPNVNGLHQEAVSFFDGLFLDDEDHEEQIRNRSDSTSGNKEDDQVIKGVEDQVSKGVVVQVGKRGNKKASSETLIKGQWTEEEDRKLIRLVKQYGVRKWAQIAERMVGRAGKQCRERWHNHLRPDIKKDSWSEQEERILVEAHGEVGNRWAEIAKRIPGRTENAIKNHWNATKRRQNSRRNIKNKHNTSPQNIHGNKHRQSSILQNYIRSKNLTATTTTSSQSISNTSTLTEVDPHNHFNNIFSADHQVPSESISEDSDPSLNNITLTTYDDELLFMQNLFPNVNHNPPISSLANDGGISITDNSDNLKESTNNVAYNSFDLYQIIGDRHVIASSSPTLNTNMNSKNTQAQECHSCGTSTTNSHLYSDLYLSYLLNGSSASSSSSTSDFGYSSTTMMNNMESSSSGKREMDLIEMVTSSLFSS</sequence>
<dbReference type="PANTHER" id="PTHR45614">
    <property type="entry name" value="MYB PROTEIN-RELATED"/>
    <property type="match status" value="1"/>
</dbReference>
<dbReference type="SMART" id="SM00717">
    <property type="entry name" value="SANT"/>
    <property type="match status" value="2"/>
</dbReference>
<dbReference type="Pfam" id="PF13921">
    <property type="entry name" value="Myb_DNA-bind_6"/>
    <property type="match status" value="1"/>
</dbReference>
<feature type="domain" description="Myb-like" evidence="7">
    <location>
        <begin position="214"/>
        <end position="264"/>
    </location>
</feature>
<evidence type="ECO:0000256" key="2">
    <source>
        <dbReference type="ARBA" id="ARBA00022737"/>
    </source>
</evidence>
<keyword evidence="4" id="KW-0238">DNA-binding</keyword>
<keyword evidence="3" id="KW-0805">Transcription regulation</keyword>
<dbReference type="InterPro" id="IPR017930">
    <property type="entry name" value="Myb_dom"/>
</dbReference>
<dbReference type="InterPro" id="IPR050560">
    <property type="entry name" value="MYB_TF"/>
</dbReference>
<accession>A0A8K0GW04</accession>
<protein>
    <submittedName>
        <fullName evidence="9">Uncharacterized protein</fullName>
    </submittedName>
</protein>
<dbReference type="PROSITE" id="PS51294">
    <property type="entry name" value="HTH_MYB"/>
    <property type="match status" value="2"/>
</dbReference>
<dbReference type="PANTHER" id="PTHR45614:SF218">
    <property type="entry name" value="TRANSCRIPTION FACTOR MYB119-RELATED"/>
    <property type="match status" value="1"/>
</dbReference>
<dbReference type="AlphaFoldDB" id="A0A8K0GW04"/>
<dbReference type="EMBL" id="VOIH02000008">
    <property type="protein sequence ID" value="KAF3439558.1"/>
    <property type="molecule type" value="Genomic_DNA"/>
</dbReference>
<comment type="caution">
    <text evidence="9">The sequence shown here is derived from an EMBL/GenBank/DDBJ whole genome shotgun (WGS) entry which is preliminary data.</text>
</comment>
<keyword evidence="5" id="KW-0539">Nucleus</keyword>
<dbReference type="InterPro" id="IPR001005">
    <property type="entry name" value="SANT/Myb"/>
</dbReference>
<organism evidence="9 10">
    <name type="scientific">Rhamnella rubrinervis</name>
    <dbReference type="NCBI Taxonomy" id="2594499"/>
    <lineage>
        <taxon>Eukaryota</taxon>
        <taxon>Viridiplantae</taxon>
        <taxon>Streptophyta</taxon>
        <taxon>Embryophyta</taxon>
        <taxon>Tracheophyta</taxon>
        <taxon>Spermatophyta</taxon>
        <taxon>Magnoliopsida</taxon>
        <taxon>eudicotyledons</taxon>
        <taxon>Gunneridae</taxon>
        <taxon>Pentapetalae</taxon>
        <taxon>rosids</taxon>
        <taxon>fabids</taxon>
        <taxon>Rosales</taxon>
        <taxon>Rhamnaceae</taxon>
        <taxon>rhamnoid group</taxon>
        <taxon>Rhamneae</taxon>
        <taxon>Rhamnella</taxon>
    </lineage>
</organism>
<dbReference type="InterPro" id="IPR009057">
    <property type="entry name" value="Homeodomain-like_sf"/>
</dbReference>
<feature type="domain" description="HTH myb-type" evidence="8">
    <location>
        <begin position="162"/>
        <end position="217"/>
    </location>
</feature>
<gene>
    <name evidence="9" type="ORF">FNV43_RR17836</name>
</gene>
<evidence type="ECO:0000256" key="5">
    <source>
        <dbReference type="ARBA" id="ARBA00023242"/>
    </source>
</evidence>
<dbReference type="FunFam" id="1.10.10.60:FF:000010">
    <property type="entry name" value="Transcriptional activator Myb isoform A"/>
    <property type="match status" value="1"/>
</dbReference>
<dbReference type="Proteomes" id="UP000796880">
    <property type="component" value="Unassembled WGS sequence"/>
</dbReference>
<dbReference type="OrthoDB" id="2143914at2759"/>
<proteinExistence type="predicted"/>
<dbReference type="CDD" id="cd00167">
    <property type="entry name" value="SANT"/>
    <property type="match status" value="2"/>
</dbReference>
<evidence type="ECO:0000259" key="8">
    <source>
        <dbReference type="PROSITE" id="PS51294"/>
    </source>
</evidence>
<feature type="domain" description="HTH myb-type" evidence="8">
    <location>
        <begin position="218"/>
        <end position="268"/>
    </location>
</feature>
<evidence type="ECO:0000259" key="7">
    <source>
        <dbReference type="PROSITE" id="PS50090"/>
    </source>
</evidence>
<evidence type="ECO:0000313" key="10">
    <source>
        <dbReference type="Proteomes" id="UP000796880"/>
    </source>
</evidence>
<dbReference type="GO" id="GO:0000981">
    <property type="term" value="F:DNA-binding transcription factor activity, RNA polymerase II-specific"/>
    <property type="evidence" value="ECO:0007669"/>
    <property type="project" value="TreeGrafter"/>
</dbReference>
<keyword evidence="10" id="KW-1185">Reference proteome</keyword>
<evidence type="ECO:0000256" key="3">
    <source>
        <dbReference type="ARBA" id="ARBA00023015"/>
    </source>
</evidence>
<reference evidence="9" key="1">
    <citation type="submission" date="2020-03" db="EMBL/GenBank/DDBJ databases">
        <title>A high-quality chromosome-level genome assembly of a woody plant with both climbing and erect habits, Rhamnella rubrinervis.</title>
        <authorList>
            <person name="Lu Z."/>
            <person name="Yang Y."/>
            <person name="Zhu X."/>
            <person name="Sun Y."/>
        </authorList>
    </citation>
    <scope>NUCLEOTIDE SEQUENCE</scope>
    <source>
        <strain evidence="9">BYM</strain>
        <tissue evidence="9">Leaf</tissue>
    </source>
</reference>
<feature type="compositionally biased region" description="Basic residues" evidence="6">
    <location>
        <begin position="262"/>
        <end position="277"/>
    </location>
</feature>
<evidence type="ECO:0000256" key="1">
    <source>
        <dbReference type="ARBA" id="ARBA00004123"/>
    </source>
</evidence>